<comment type="caution">
    <text evidence="2">The sequence shown here is derived from an EMBL/GenBank/DDBJ whole genome shotgun (WGS) entry which is preliminary data.</text>
</comment>
<dbReference type="InterPro" id="IPR050600">
    <property type="entry name" value="SETD3_SETD6_MTase"/>
</dbReference>
<reference evidence="2 3" key="1">
    <citation type="submission" date="2024-01" db="EMBL/GenBank/DDBJ databases">
        <authorList>
            <person name="Allen C."/>
            <person name="Tagirdzhanova G."/>
        </authorList>
    </citation>
    <scope>NUCLEOTIDE SEQUENCE [LARGE SCALE GENOMIC DNA]</scope>
    <source>
        <strain evidence="2 3">CBS 119000</strain>
    </source>
</reference>
<dbReference type="CDD" id="cd10527">
    <property type="entry name" value="SET_LSMT"/>
    <property type="match status" value="1"/>
</dbReference>
<dbReference type="InterPro" id="IPR046341">
    <property type="entry name" value="SET_dom_sf"/>
</dbReference>
<evidence type="ECO:0000313" key="3">
    <source>
        <dbReference type="Proteomes" id="UP001642502"/>
    </source>
</evidence>
<dbReference type="SUPFAM" id="SSF82199">
    <property type="entry name" value="SET domain"/>
    <property type="match status" value="1"/>
</dbReference>
<evidence type="ECO:0000256" key="1">
    <source>
        <dbReference type="SAM" id="MobiDB-lite"/>
    </source>
</evidence>
<dbReference type="EMBL" id="CAWUON010000021">
    <property type="protein sequence ID" value="CAK7266717.1"/>
    <property type="molecule type" value="Genomic_DNA"/>
</dbReference>
<dbReference type="Gene3D" id="3.90.1410.10">
    <property type="entry name" value="set domain protein methyltransferase, domain 1"/>
    <property type="match status" value="1"/>
</dbReference>
<gene>
    <name evidence="2" type="ORF">SEPCBS119000_002173</name>
</gene>
<feature type="region of interest" description="Disordered" evidence="1">
    <location>
        <begin position="449"/>
        <end position="504"/>
    </location>
</feature>
<dbReference type="PANTHER" id="PTHR13271">
    <property type="entry name" value="UNCHARACTERIZED PUTATIVE METHYLTRANSFERASE"/>
    <property type="match status" value="1"/>
</dbReference>
<dbReference type="Proteomes" id="UP001642502">
    <property type="component" value="Unassembled WGS sequence"/>
</dbReference>
<name>A0ABP0DI24_9PEZI</name>
<accession>A0ABP0DI24</accession>
<feature type="compositionally biased region" description="Acidic residues" evidence="1">
    <location>
        <begin position="480"/>
        <end position="490"/>
    </location>
</feature>
<protein>
    <recommendedName>
        <fullName evidence="4">SET domain-containing protein</fullName>
    </recommendedName>
</protein>
<organism evidence="2 3">
    <name type="scientific">Sporothrix epigloea</name>
    <dbReference type="NCBI Taxonomy" id="1892477"/>
    <lineage>
        <taxon>Eukaryota</taxon>
        <taxon>Fungi</taxon>
        <taxon>Dikarya</taxon>
        <taxon>Ascomycota</taxon>
        <taxon>Pezizomycotina</taxon>
        <taxon>Sordariomycetes</taxon>
        <taxon>Sordariomycetidae</taxon>
        <taxon>Ophiostomatales</taxon>
        <taxon>Ophiostomataceae</taxon>
        <taxon>Sporothrix</taxon>
    </lineage>
</organism>
<proteinExistence type="predicted"/>
<evidence type="ECO:0000313" key="2">
    <source>
        <dbReference type="EMBL" id="CAK7266717.1"/>
    </source>
</evidence>
<evidence type="ECO:0008006" key="4">
    <source>
        <dbReference type="Google" id="ProtNLM"/>
    </source>
</evidence>
<feature type="compositionally biased region" description="Basic and acidic residues" evidence="1">
    <location>
        <begin position="461"/>
        <end position="477"/>
    </location>
</feature>
<dbReference type="PANTHER" id="PTHR13271:SF76">
    <property type="entry name" value="SET DOMAIN-CONTAINING PROTEIN 8"/>
    <property type="match status" value="1"/>
</dbReference>
<keyword evidence="3" id="KW-1185">Reference proteome</keyword>
<sequence>MAQVQESIDLLPHWQRLNSIELTNARVAAIPGKGFGLVVVDHSLSAPASDIEGNAGYDSRRPLIFVPADLVLHAEAVQEYAKQDCNFRLLLEAAGNQSTRGNVLLMLIVQLVVSSRQPGEDRAALPTPWTDYVRFLPADVPLPTMWTAAERRLLQGTSLENAVRAKLLALEREFDQLREQSSAIPFWQAALWERKCPLQLQDWILVDAWYRSRCLELPRYGPCMVPCIDMVNHSSTPNAYYEDHTSVPAGRADAGIVLLLRPGQTAAASDEITISYTGSIGDGTSAVGGTKPASEILFSYGFIDPISARHSLVLPVQPFPDDPLGKAKRHIFGESAPCLEVEVLRIDGQDDFGKEDEESSDSRLPARVRWTCPFACLMCVNEEDGLDFRLLQQTDGSTQLRMFWQDNDVTDAARNMEALTSTHELAPIFRLRVVTVLQEVIEGQLERMQAAGHDQADDGSDDGKEDKATEAADRGSPSEDYGENDTDMADDNSSSHEDGVRSSVAEQAAVLRDIESRILSMTLETLEAERSDLLLNQTVVAYLGSMELSQDDLVGK</sequence>